<name>U6G556_9EIME</name>
<feature type="compositionally biased region" description="Basic and acidic residues" evidence="1">
    <location>
        <begin position="130"/>
        <end position="165"/>
    </location>
</feature>
<evidence type="ECO:0000313" key="3">
    <source>
        <dbReference type="Proteomes" id="UP000018201"/>
    </source>
</evidence>
<organism evidence="2 3">
    <name type="scientific">Eimeria praecox</name>
    <dbReference type="NCBI Taxonomy" id="51316"/>
    <lineage>
        <taxon>Eukaryota</taxon>
        <taxon>Sar</taxon>
        <taxon>Alveolata</taxon>
        <taxon>Apicomplexa</taxon>
        <taxon>Conoidasida</taxon>
        <taxon>Coccidia</taxon>
        <taxon>Eucoccidiorida</taxon>
        <taxon>Eimeriorina</taxon>
        <taxon>Eimeriidae</taxon>
        <taxon>Eimeria</taxon>
    </lineage>
</organism>
<reference evidence="2" key="1">
    <citation type="submission" date="2013-10" db="EMBL/GenBank/DDBJ databases">
        <title>Genomic analysis of the causative agents of coccidiosis in chickens.</title>
        <authorList>
            <person name="Reid A.J."/>
            <person name="Blake D."/>
            <person name="Billington K."/>
            <person name="Browne H."/>
            <person name="Dunn M."/>
            <person name="Hung S."/>
            <person name="Kawahara F."/>
            <person name="Miranda-Saavedra D."/>
            <person name="Mourier T."/>
            <person name="Nagra H."/>
            <person name="Otto T.D."/>
            <person name="Rawlings N."/>
            <person name="Sanchez A."/>
            <person name="Sanders M."/>
            <person name="Subramaniam C."/>
            <person name="Tay Y."/>
            <person name="Dear P."/>
            <person name="Doerig C."/>
            <person name="Gruber A."/>
            <person name="Parkinson J."/>
            <person name="Shirley M."/>
            <person name="Wan K.L."/>
            <person name="Berriman M."/>
            <person name="Tomley F."/>
            <person name="Pain A."/>
        </authorList>
    </citation>
    <scope>NUCLEOTIDE SEQUENCE [LARGE SCALE GENOMIC DNA]</scope>
    <source>
        <strain evidence="2">Houghton</strain>
    </source>
</reference>
<proteinExistence type="predicted"/>
<dbReference type="AlphaFoldDB" id="U6G556"/>
<dbReference type="VEuPathDB" id="ToxoDB:EPH_0002970"/>
<dbReference type="Proteomes" id="UP000018201">
    <property type="component" value="Unassembled WGS sequence"/>
</dbReference>
<feature type="compositionally biased region" description="Basic and acidic residues" evidence="1">
    <location>
        <begin position="97"/>
        <end position="120"/>
    </location>
</feature>
<feature type="region of interest" description="Disordered" evidence="1">
    <location>
        <begin position="79"/>
        <end position="178"/>
    </location>
</feature>
<gene>
    <name evidence="2" type="ORF">EPH_0002970</name>
</gene>
<evidence type="ECO:0000313" key="2">
    <source>
        <dbReference type="EMBL" id="CDI74622.1"/>
    </source>
</evidence>
<feature type="region of interest" description="Disordered" evidence="1">
    <location>
        <begin position="1"/>
        <end position="25"/>
    </location>
</feature>
<protein>
    <submittedName>
        <fullName evidence="2">Uncharacterized protein</fullName>
    </submittedName>
</protein>
<keyword evidence="3" id="KW-1185">Reference proteome</keyword>
<sequence length="178" mass="19693">MLNRRQLRRRELPQAKGGVEKVTGGNPLVESTRVERLDVRYAYQCTGVLRAVAKRPDTIPVPPGWGMRLLSEIRFAHEEAADSAAPKQTAGAQSEVESTRDEVEETRQVEKMGGESRSVMEEASGSGDAPQEKRVQPDLEPTRGQVEEKQKAEHEPCERDSEGAEKPAYPTDEGVKTP</sequence>
<dbReference type="EMBL" id="HG690459">
    <property type="protein sequence ID" value="CDI74622.1"/>
    <property type="molecule type" value="Genomic_DNA"/>
</dbReference>
<accession>U6G556</accession>
<reference evidence="2" key="2">
    <citation type="submission" date="2013-10" db="EMBL/GenBank/DDBJ databases">
        <authorList>
            <person name="Aslett M."/>
        </authorList>
    </citation>
    <scope>NUCLEOTIDE SEQUENCE [LARGE SCALE GENOMIC DNA]</scope>
    <source>
        <strain evidence="2">Houghton</strain>
    </source>
</reference>
<evidence type="ECO:0000256" key="1">
    <source>
        <dbReference type="SAM" id="MobiDB-lite"/>
    </source>
</evidence>